<feature type="compositionally biased region" description="Basic and acidic residues" evidence="1">
    <location>
        <begin position="82"/>
        <end position="95"/>
    </location>
</feature>
<name>A0AAD9H6W3_9PEZI</name>
<protein>
    <submittedName>
        <fullName evidence="2">Uncharacterized protein</fullName>
    </submittedName>
</protein>
<proteinExistence type="predicted"/>
<dbReference type="EMBL" id="MU843006">
    <property type="protein sequence ID" value="KAK2023268.1"/>
    <property type="molecule type" value="Genomic_DNA"/>
</dbReference>
<dbReference type="AlphaFoldDB" id="A0AAD9H6W3"/>
<sequence>MSFLRMYVVQCASIYFLRELETSTAPPLPCSARRARGPPTSSPSLWIQKTLEPCLVRNLEMDQDQSGTDQPTLTSPAAEAKSQSRFDGVEDTKRR</sequence>
<evidence type="ECO:0000256" key="1">
    <source>
        <dbReference type="SAM" id="MobiDB-lite"/>
    </source>
</evidence>
<comment type="caution">
    <text evidence="2">The sequence shown here is derived from an EMBL/GenBank/DDBJ whole genome shotgun (WGS) entry which is preliminary data.</text>
</comment>
<evidence type="ECO:0000313" key="3">
    <source>
        <dbReference type="Proteomes" id="UP001232148"/>
    </source>
</evidence>
<accession>A0AAD9H6W3</accession>
<gene>
    <name evidence="2" type="ORF">LX32DRAFT_149518</name>
</gene>
<keyword evidence="3" id="KW-1185">Reference proteome</keyword>
<feature type="region of interest" description="Disordered" evidence="1">
    <location>
        <begin position="25"/>
        <end position="45"/>
    </location>
</feature>
<dbReference type="Proteomes" id="UP001232148">
    <property type="component" value="Unassembled WGS sequence"/>
</dbReference>
<feature type="compositionally biased region" description="Polar residues" evidence="1">
    <location>
        <begin position="64"/>
        <end position="81"/>
    </location>
</feature>
<reference evidence="2" key="1">
    <citation type="submission" date="2021-06" db="EMBL/GenBank/DDBJ databases">
        <title>Comparative genomics, transcriptomics and evolutionary studies reveal genomic signatures of adaptation to plant cell wall in hemibiotrophic fungi.</title>
        <authorList>
            <consortium name="DOE Joint Genome Institute"/>
            <person name="Baroncelli R."/>
            <person name="Diaz J.F."/>
            <person name="Benocci T."/>
            <person name="Peng M."/>
            <person name="Battaglia E."/>
            <person name="Haridas S."/>
            <person name="Andreopoulos W."/>
            <person name="Labutti K."/>
            <person name="Pangilinan J."/>
            <person name="Floch G.L."/>
            <person name="Makela M.R."/>
            <person name="Henrissat B."/>
            <person name="Grigoriev I.V."/>
            <person name="Crouch J.A."/>
            <person name="De Vries R.P."/>
            <person name="Sukno S.A."/>
            <person name="Thon M.R."/>
        </authorList>
    </citation>
    <scope>NUCLEOTIDE SEQUENCE</scope>
    <source>
        <strain evidence="2">MAFF235873</strain>
    </source>
</reference>
<evidence type="ECO:0000313" key="2">
    <source>
        <dbReference type="EMBL" id="KAK2023268.1"/>
    </source>
</evidence>
<feature type="region of interest" description="Disordered" evidence="1">
    <location>
        <begin position="59"/>
        <end position="95"/>
    </location>
</feature>
<organism evidence="2 3">
    <name type="scientific">Colletotrichum zoysiae</name>
    <dbReference type="NCBI Taxonomy" id="1216348"/>
    <lineage>
        <taxon>Eukaryota</taxon>
        <taxon>Fungi</taxon>
        <taxon>Dikarya</taxon>
        <taxon>Ascomycota</taxon>
        <taxon>Pezizomycotina</taxon>
        <taxon>Sordariomycetes</taxon>
        <taxon>Hypocreomycetidae</taxon>
        <taxon>Glomerellales</taxon>
        <taxon>Glomerellaceae</taxon>
        <taxon>Colletotrichum</taxon>
        <taxon>Colletotrichum graminicola species complex</taxon>
    </lineage>
</organism>